<comment type="caution">
    <text evidence="5">The sequence shown here is derived from an EMBL/GenBank/DDBJ whole genome shotgun (WGS) entry which is preliminary data.</text>
</comment>
<dbReference type="InterPro" id="IPR011049">
    <property type="entry name" value="Serralysin-like_metalloprot_C"/>
</dbReference>
<organism evidence="5 6">
    <name type="scientific">Rhizobium loti</name>
    <name type="common">Mesorhizobium loti</name>
    <dbReference type="NCBI Taxonomy" id="381"/>
    <lineage>
        <taxon>Bacteria</taxon>
        <taxon>Pseudomonadati</taxon>
        <taxon>Pseudomonadota</taxon>
        <taxon>Alphaproteobacteria</taxon>
        <taxon>Hyphomicrobiales</taxon>
        <taxon>Phyllobacteriaceae</taxon>
        <taxon>Mesorhizobium</taxon>
    </lineage>
</organism>
<evidence type="ECO:0000259" key="4">
    <source>
        <dbReference type="PROSITE" id="PS50853"/>
    </source>
</evidence>
<sequence>MATSQIAGAGGTATSFSNTPQAQNDVFNYTEDNVVILSAAQSIILLDVLANDLGGNAKTLYSIDDGTSATTATKQYAPIDLTTQDVQATGISAWEGIGGGVLIRINNGKVEMDLSGYLALHGFSSLQALGAGDHISETFTYAIKLGNGTLSWASVSVNIQGTNDGATITATPGADSAVVEAGGVANGTPGDPGAHGQLIISDVDAGQNHFQAPASLLGTYGTFTFDTATGAWTYALNQTLADPLTQGQHVTDTLQVTSADGTASYGIVVNITGTNDAAVLSSASVNLTEGNTAAAISTGGNLTISDVDSPATFVAQAGTVGSYGTFAINAAGAWTYTASSAHNEFIAGQHYIENFDVVSADGTHTSVHINILGTNDAAVITGDATGSVTEASGVLNGTAGTSPATGDLDASDVDSATDFSVVTNGVHGTLSINAAGEWSYALNEDDAAVQALNVGDPALTDTITVQTSDGTQQNIVISINGANDAAVITVNGVEDTSVTEKSGVANGTPGDPTASGDLNATDVDNAATFNTQTAIAKNYGTFSIDANGTWSYTLDDNNAAVQALNSTGANTTLHELVTVSTVDGTQQVIDITIHGANDAAVITVNGAQDISVTEKGGVANGTPGDASASGDLNATDVDNAATFNTQTGVAKSYGTFSIDANGTWSYTLDDNNATVQALNSSGANTTLHELVTVSTVDGTQQVIDITIHGANDAAVLSSASVNLTEGNTAADISTSGTLTISDVDSPATFAAQAGTVGSYGTFAINSAGAWTYTASSAHDEFVAGQHYTENFDVVSADGTHTSVAIDILGTDDGPARFAPTDIQLTPSTTTGDINFSSFQFTGTLTATDPDPGSFVYSITSQSDPGLFSISGSTLSSSLSGLSPSKAYSITVQATQVGDPAGPAYQYSETFQVITGSNGNSSDGLNGANGGDDVLYGNGGADIILGMAGNDTLFGQSGNDTLNGGDGNDRLVGGVGADTLTGGLGADTFYYGSAISDSPVGAGNDTITDFVHGVDKIDLSSIDANTASGGDQAFLFGGQNAATVANSITWSEVGGNTIVHVDVNGNTSADFQITLTGINLGLTASDFVL</sequence>
<dbReference type="InterPro" id="IPR013783">
    <property type="entry name" value="Ig-like_fold"/>
</dbReference>
<dbReference type="InterPro" id="IPR018511">
    <property type="entry name" value="Hemolysin-typ_Ca-bd_CS"/>
</dbReference>
<dbReference type="InterPro" id="IPR050557">
    <property type="entry name" value="RTX_toxin/Mannuronan_C5-epim"/>
</dbReference>
<dbReference type="PANTHER" id="PTHR38340:SF1">
    <property type="entry name" value="S-LAYER PROTEIN"/>
    <property type="match status" value="1"/>
</dbReference>
<dbReference type="Pfam" id="PF00353">
    <property type="entry name" value="HemolysinCabind"/>
    <property type="match status" value="2"/>
</dbReference>
<dbReference type="Gene3D" id="2.60.40.10">
    <property type="entry name" value="Immunoglobulins"/>
    <property type="match status" value="6"/>
</dbReference>
<dbReference type="Proteomes" id="UP000053176">
    <property type="component" value="Unassembled WGS sequence"/>
</dbReference>
<accession>A0A101KNK8</accession>
<dbReference type="InterPro" id="IPR003961">
    <property type="entry name" value="FN3_dom"/>
</dbReference>
<dbReference type="Gene3D" id="2.150.10.10">
    <property type="entry name" value="Serralysin-like metalloprotease, C-terminal"/>
    <property type="match status" value="1"/>
</dbReference>
<dbReference type="PRINTS" id="PR00313">
    <property type="entry name" value="CABNDNGRPT"/>
</dbReference>
<dbReference type="Pfam" id="PF17803">
    <property type="entry name" value="Cadherin_4"/>
    <property type="match status" value="5"/>
</dbReference>
<dbReference type="PANTHER" id="PTHR38340">
    <property type="entry name" value="S-LAYER PROTEIN"/>
    <property type="match status" value="1"/>
</dbReference>
<dbReference type="PROSITE" id="PS50853">
    <property type="entry name" value="FN3"/>
    <property type="match status" value="1"/>
</dbReference>
<evidence type="ECO:0000256" key="3">
    <source>
        <dbReference type="SAM" id="MobiDB-lite"/>
    </source>
</evidence>
<feature type="region of interest" description="Disordered" evidence="3">
    <location>
        <begin position="498"/>
        <end position="517"/>
    </location>
</feature>
<feature type="domain" description="Fibronectin type-III" evidence="4">
    <location>
        <begin position="818"/>
        <end position="917"/>
    </location>
</feature>
<reference evidence="5 6" key="1">
    <citation type="submission" date="2015-12" db="EMBL/GenBank/DDBJ databases">
        <title>Draft genome sequence of Mesorhizobium sp. UFLA 01-765, a multitolerant efficient symbiont and plant-growth promoting strain isolated from Zn-mining soil using Leucaena leucocephala as a trap plant.</title>
        <authorList>
            <person name="Rangel W.M."/>
            <person name="Thijs S."/>
            <person name="Longatti S.M."/>
            <person name="Moreira F.M."/>
            <person name="Weyens N."/>
            <person name="Vangronsveld J."/>
            <person name="Van Hamme J.D."/>
            <person name="Bottos E.M."/>
            <person name="Rineau F."/>
        </authorList>
    </citation>
    <scope>NUCLEOTIDE SEQUENCE [LARGE SCALE GENOMIC DNA]</scope>
    <source>
        <strain evidence="5 6">UFLA 01-765</strain>
    </source>
</reference>
<gene>
    <name evidence="5" type="ORF">AU467_32385</name>
</gene>
<dbReference type="PROSITE" id="PS00330">
    <property type="entry name" value="HEMOLYSIN_CALCIUM"/>
    <property type="match status" value="3"/>
</dbReference>
<dbReference type="InterPro" id="IPR040853">
    <property type="entry name" value="RapA2_cadherin-like"/>
</dbReference>
<keyword evidence="2" id="KW-0964">Secreted</keyword>
<evidence type="ECO:0000313" key="6">
    <source>
        <dbReference type="Proteomes" id="UP000053176"/>
    </source>
</evidence>
<dbReference type="OrthoDB" id="7876310at2"/>
<dbReference type="GO" id="GO:0005509">
    <property type="term" value="F:calcium ion binding"/>
    <property type="evidence" value="ECO:0007669"/>
    <property type="project" value="InterPro"/>
</dbReference>
<dbReference type="AlphaFoldDB" id="A0A101KNK8"/>
<comment type="subcellular location">
    <subcellularLocation>
        <location evidence="1">Secreted</location>
    </subcellularLocation>
</comment>
<evidence type="ECO:0000256" key="1">
    <source>
        <dbReference type="ARBA" id="ARBA00004613"/>
    </source>
</evidence>
<dbReference type="InterPro" id="IPR001343">
    <property type="entry name" value="Hemolysn_Ca-bd"/>
</dbReference>
<dbReference type="GO" id="GO:0005576">
    <property type="term" value="C:extracellular region"/>
    <property type="evidence" value="ECO:0007669"/>
    <property type="project" value="UniProtKB-SubCell"/>
</dbReference>
<dbReference type="SUPFAM" id="SSF51120">
    <property type="entry name" value="beta-Roll"/>
    <property type="match status" value="1"/>
</dbReference>
<dbReference type="NCBIfam" id="TIGR01965">
    <property type="entry name" value="VCBS_repeat"/>
    <property type="match status" value="7"/>
</dbReference>
<protein>
    <recommendedName>
        <fullName evidence="4">Fibronectin type-III domain-containing protein</fullName>
    </recommendedName>
</protein>
<dbReference type="InterPro" id="IPR010221">
    <property type="entry name" value="VCBS_dom"/>
</dbReference>
<name>A0A101KNK8_RHILI</name>
<dbReference type="EMBL" id="LPWA01000150">
    <property type="protein sequence ID" value="KUM23939.1"/>
    <property type="molecule type" value="Genomic_DNA"/>
</dbReference>
<evidence type="ECO:0000313" key="5">
    <source>
        <dbReference type="EMBL" id="KUM23939.1"/>
    </source>
</evidence>
<evidence type="ECO:0000256" key="2">
    <source>
        <dbReference type="ARBA" id="ARBA00022525"/>
    </source>
</evidence>
<proteinExistence type="predicted"/>